<proteinExistence type="predicted"/>
<dbReference type="Proteomes" id="UP000321245">
    <property type="component" value="Unassembled WGS sequence"/>
</dbReference>
<protein>
    <submittedName>
        <fullName evidence="1">Uncharacterized protein</fullName>
    </submittedName>
</protein>
<gene>
    <name evidence="1" type="ORF">EB1_04120</name>
</gene>
<dbReference type="GeneID" id="84648853"/>
<evidence type="ECO:0000313" key="1">
    <source>
        <dbReference type="EMBL" id="GEM50622.1"/>
    </source>
</evidence>
<keyword evidence="2" id="KW-1185">Reference proteome</keyword>
<name>A0A511NCS8_9FLAO</name>
<reference evidence="1 2" key="1">
    <citation type="submission" date="2019-07" db="EMBL/GenBank/DDBJ databases">
        <title>Whole genome shotgun sequence of Empedobacter brevis NBRC 14943.</title>
        <authorList>
            <person name="Hosoyama A."/>
            <person name="Uohara A."/>
            <person name="Ohji S."/>
            <person name="Ichikawa N."/>
        </authorList>
    </citation>
    <scope>NUCLEOTIDE SEQUENCE [LARGE SCALE GENOMIC DNA]</scope>
    <source>
        <strain evidence="1 2">NBRC 14943</strain>
    </source>
</reference>
<comment type="caution">
    <text evidence="1">The sequence shown here is derived from an EMBL/GenBank/DDBJ whole genome shotgun (WGS) entry which is preliminary data.</text>
</comment>
<accession>A0A511NCS8</accession>
<dbReference type="RefSeq" id="WP_019974097.1">
    <property type="nucleotide sequence ID" value="NZ_BJXC01000002.1"/>
</dbReference>
<evidence type="ECO:0000313" key="2">
    <source>
        <dbReference type="Proteomes" id="UP000321245"/>
    </source>
</evidence>
<dbReference type="OrthoDB" id="1275000at2"/>
<sequence>MSTKQTETLKDFTNKELFEELKSRGFWTMPKELNDETIPNEIVVSVNQPTSKVMVTFDPNYDESNTGSGSTGR</sequence>
<dbReference type="EMBL" id="BJXC01000002">
    <property type="protein sequence ID" value="GEM50622.1"/>
    <property type="molecule type" value="Genomic_DNA"/>
</dbReference>
<dbReference type="AlphaFoldDB" id="A0A511NCS8"/>
<organism evidence="1 2">
    <name type="scientific">Empedobacter brevis NBRC 14943 = ATCC 43319</name>
    <dbReference type="NCBI Taxonomy" id="1218108"/>
    <lineage>
        <taxon>Bacteria</taxon>
        <taxon>Pseudomonadati</taxon>
        <taxon>Bacteroidota</taxon>
        <taxon>Flavobacteriia</taxon>
        <taxon>Flavobacteriales</taxon>
        <taxon>Weeksellaceae</taxon>
        <taxon>Empedobacter</taxon>
    </lineage>
</organism>